<accession>A0A7X0JIJ5</accession>
<reference evidence="1 2" key="1">
    <citation type="submission" date="2020-08" db="EMBL/GenBank/DDBJ databases">
        <title>The Agave Microbiome: Exploring the role of microbial communities in plant adaptations to desert environments.</title>
        <authorList>
            <person name="Partida-Martinez L.P."/>
        </authorList>
    </citation>
    <scope>NUCLEOTIDE SEQUENCE [LARGE SCALE GENOMIC DNA]</scope>
    <source>
        <strain evidence="1 2">AS3.12</strain>
    </source>
</reference>
<dbReference type="EMBL" id="JACHBU010000003">
    <property type="protein sequence ID" value="MBB6508251.1"/>
    <property type="molecule type" value="Genomic_DNA"/>
</dbReference>
<name>A0A7X0JIJ5_9HYPH</name>
<comment type="caution">
    <text evidence="1">The sequence shown here is derived from an EMBL/GenBank/DDBJ whole genome shotgun (WGS) entry which is preliminary data.</text>
</comment>
<keyword evidence="2" id="KW-1185">Reference proteome</keyword>
<gene>
    <name evidence="1" type="ORF">F4695_001600</name>
</gene>
<protein>
    <submittedName>
        <fullName evidence="1">Uncharacterized protein</fullName>
    </submittedName>
</protein>
<dbReference type="AlphaFoldDB" id="A0A7X0JIJ5"/>
<evidence type="ECO:0000313" key="1">
    <source>
        <dbReference type="EMBL" id="MBB6508251.1"/>
    </source>
</evidence>
<dbReference type="Proteomes" id="UP000585437">
    <property type="component" value="Unassembled WGS sequence"/>
</dbReference>
<sequence length="49" mass="5615">MQHVKIEAVRRAAVKLVARHEQEKLRTALADHLRSVAELKRKAKADREG</sequence>
<proteinExistence type="predicted"/>
<evidence type="ECO:0000313" key="2">
    <source>
        <dbReference type="Proteomes" id="UP000585437"/>
    </source>
</evidence>
<organism evidence="1 2">
    <name type="scientific">Rhizobium soli</name>
    <dbReference type="NCBI Taxonomy" id="424798"/>
    <lineage>
        <taxon>Bacteria</taxon>
        <taxon>Pseudomonadati</taxon>
        <taxon>Pseudomonadota</taxon>
        <taxon>Alphaproteobacteria</taxon>
        <taxon>Hyphomicrobiales</taxon>
        <taxon>Rhizobiaceae</taxon>
        <taxon>Rhizobium/Agrobacterium group</taxon>
        <taxon>Rhizobium</taxon>
    </lineage>
</organism>
<dbReference type="RefSeq" id="WP_162728259.1">
    <property type="nucleotide sequence ID" value="NZ_JACHBU010000003.1"/>
</dbReference>